<dbReference type="Pfam" id="PF00089">
    <property type="entry name" value="Trypsin"/>
    <property type="match status" value="1"/>
</dbReference>
<evidence type="ECO:0000256" key="7">
    <source>
        <dbReference type="SAM" id="SignalP"/>
    </source>
</evidence>
<feature type="chain" id="PRO_5016963844" evidence="7">
    <location>
        <begin position="24"/>
        <end position="633"/>
    </location>
</feature>
<dbReference type="PROSITE" id="PS50240">
    <property type="entry name" value="TRYPSIN_DOM"/>
    <property type="match status" value="1"/>
</dbReference>
<dbReference type="InterPro" id="IPR018114">
    <property type="entry name" value="TRYPSIN_HIS"/>
</dbReference>
<evidence type="ECO:0000256" key="1">
    <source>
        <dbReference type="ARBA" id="ARBA00007664"/>
    </source>
</evidence>
<dbReference type="InterPro" id="IPR007253">
    <property type="entry name" value="Cell_wall-bd_2"/>
</dbReference>
<evidence type="ECO:0000256" key="5">
    <source>
        <dbReference type="ARBA" id="ARBA00023157"/>
    </source>
</evidence>
<sequence length="633" mass="64947">MRRLLLAFLAMALVLPLAPSATAEDYHIVNGTPAAQGAYPWMAAFLFDGGQGCGGSVIAPNWILTASHCVADDRGQPSVAPGSATFVVNATDWTDGSGQTLTAAEIIIHPNYDAATTDNDVALIRTNEAANVTPVQFATAPEQNPAAGTEVRVIGYGTTTSGGEASNTLLQVDVPIVSDADCAAGYGNLNAPNMLCAGAPTQDEANPGRDSCQGDSGGPLFIDGDQPVQIGVVSFGIGCGAPLPGVYAEVSTYAEWIQGIIGGGIQPGEPDPGPVAEQPTGAADMVVRIQGQTDPNGAVDNAIAISQYVFQTPGAFGVLAASANFPDALGGSALASYYGPLLYVNPDGTLSEDTLREFQRALDPGSTIYVLGGTAVIGPDVAAALEAAGFVVERLAGAGRQQTARIVADKVNEVVNGDQAPPFDSVIVAFEGNWPDAVTVGSISGWFGIPVLLTPTAELGGPAAEYLQENLPAEVMVLGGDAVISQNVRDQIQAIIGEDGFVQPLFGDSRFETAADIAFYTRELFTFNDEVFEFEGEAITEPDVLVAVNLEQPDAFTHVLAASSLVGNFGGLFVAVDSAGGFRDAIVPAICGIDKQVFAIGSTALVTDEATQQIQAASAGTSCDPNDPFALGG</sequence>
<dbReference type="OrthoDB" id="1496095at2"/>
<dbReference type="PANTHER" id="PTHR24276">
    <property type="entry name" value="POLYSERASE-RELATED"/>
    <property type="match status" value="1"/>
</dbReference>
<feature type="signal peptide" evidence="7">
    <location>
        <begin position="1"/>
        <end position="23"/>
    </location>
</feature>
<dbReference type="SUPFAM" id="SSF50494">
    <property type="entry name" value="Trypsin-like serine proteases"/>
    <property type="match status" value="1"/>
</dbReference>
<gene>
    <name evidence="9" type="ORF">DVS28_a2205</name>
</gene>
<dbReference type="InterPro" id="IPR009003">
    <property type="entry name" value="Peptidase_S1_PA"/>
</dbReference>
<name>A0A346XXE0_9ACTN</name>
<keyword evidence="2 6" id="KW-0645">Protease</keyword>
<dbReference type="InterPro" id="IPR001314">
    <property type="entry name" value="Peptidase_S1A"/>
</dbReference>
<evidence type="ECO:0000256" key="4">
    <source>
        <dbReference type="ARBA" id="ARBA00022825"/>
    </source>
</evidence>
<dbReference type="PANTHER" id="PTHR24276:SF98">
    <property type="entry name" value="FI18310P1-RELATED"/>
    <property type="match status" value="1"/>
</dbReference>
<evidence type="ECO:0000259" key="8">
    <source>
        <dbReference type="PROSITE" id="PS50240"/>
    </source>
</evidence>
<dbReference type="InterPro" id="IPR043504">
    <property type="entry name" value="Peptidase_S1_PA_chymotrypsin"/>
</dbReference>
<dbReference type="SMART" id="SM00020">
    <property type="entry name" value="Tryp_SPc"/>
    <property type="match status" value="1"/>
</dbReference>
<keyword evidence="7" id="KW-0732">Signal</keyword>
<proteinExistence type="inferred from homology"/>
<accession>A0A346XXE0</accession>
<organism evidence="9 10">
    <name type="scientific">Euzebya pacifica</name>
    <dbReference type="NCBI Taxonomy" id="1608957"/>
    <lineage>
        <taxon>Bacteria</taxon>
        <taxon>Bacillati</taxon>
        <taxon>Actinomycetota</taxon>
        <taxon>Nitriliruptoria</taxon>
        <taxon>Euzebyales</taxon>
    </lineage>
</organism>
<dbReference type="Pfam" id="PF04122">
    <property type="entry name" value="CW_binding_2"/>
    <property type="match status" value="2"/>
</dbReference>
<keyword evidence="4 6" id="KW-0720">Serine protease</keyword>
<reference evidence="9 10" key="1">
    <citation type="submission" date="2018-09" db="EMBL/GenBank/DDBJ databases">
        <title>Complete genome sequence of Euzebya sp. DY32-46 isolated from seawater of Pacific Ocean.</title>
        <authorList>
            <person name="Xu L."/>
            <person name="Wu Y.-H."/>
            <person name="Xu X.-W."/>
        </authorList>
    </citation>
    <scope>NUCLEOTIDE SEQUENCE [LARGE SCALE GENOMIC DNA]</scope>
    <source>
        <strain evidence="9 10">DY32-46</strain>
    </source>
</reference>
<dbReference type="AlphaFoldDB" id="A0A346XXE0"/>
<dbReference type="KEGG" id="euz:DVS28_a2205"/>
<dbReference type="FunFam" id="2.40.10.10:FF:000036">
    <property type="entry name" value="Trypsin beta"/>
    <property type="match status" value="1"/>
</dbReference>
<dbReference type="InterPro" id="IPR050430">
    <property type="entry name" value="Peptidase_S1"/>
</dbReference>
<dbReference type="InterPro" id="IPR001254">
    <property type="entry name" value="Trypsin_dom"/>
</dbReference>
<keyword evidence="10" id="KW-1185">Reference proteome</keyword>
<evidence type="ECO:0000256" key="6">
    <source>
        <dbReference type="RuleBase" id="RU363034"/>
    </source>
</evidence>
<evidence type="ECO:0000313" key="10">
    <source>
        <dbReference type="Proteomes" id="UP000264006"/>
    </source>
</evidence>
<dbReference type="RefSeq" id="WP_114591470.1">
    <property type="nucleotide sequence ID" value="NZ_CP031165.1"/>
</dbReference>
<dbReference type="CDD" id="cd00190">
    <property type="entry name" value="Tryp_SPc"/>
    <property type="match status" value="1"/>
</dbReference>
<protein>
    <submittedName>
        <fullName evidence="9">Secreted trypsin-like serine protease</fullName>
    </submittedName>
</protein>
<dbReference type="EMBL" id="CP031165">
    <property type="protein sequence ID" value="AXV06887.1"/>
    <property type="molecule type" value="Genomic_DNA"/>
</dbReference>
<dbReference type="Gene3D" id="2.40.10.10">
    <property type="entry name" value="Trypsin-like serine proteases"/>
    <property type="match status" value="1"/>
</dbReference>
<feature type="domain" description="Peptidase S1" evidence="8">
    <location>
        <begin position="28"/>
        <end position="262"/>
    </location>
</feature>
<dbReference type="GO" id="GO:0006508">
    <property type="term" value="P:proteolysis"/>
    <property type="evidence" value="ECO:0007669"/>
    <property type="project" value="UniProtKB-KW"/>
</dbReference>
<dbReference type="GO" id="GO:0004252">
    <property type="term" value="F:serine-type endopeptidase activity"/>
    <property type="evidence" value="ECO:0007669"/>
    <property type="project" value="InterPro"/>
</dbReference>
<evidence type="ECO:0000313" key="9">
    <source>
        <dbReference type="EMBL" id="AXV06887.1"/>
    </source>
</evidence>
<keyword evidence="5" id="KW-1015">Disulfide bond</keyword>
<evidence type="ECO:0000256" key="2">
    <source>
        <dbReference type="ARBA" id="ARBA00022670"/>
    </source>
</evidence>
<dbReference type="PROSITE" id="PS00134">
    <property type="entry name" value="TRYPSIN_HIS"/>
    <property type="match status" value="1"/>
</dbReference>
<comment type="similarity">
    <text evidence="1">Belongs to the peptidase S1 family.</text>
</comment>
<dbReference type="InterPro" id="IPR033116">
    <property type="entry name" value="TRYPSIN_SER"/>
</dbReference>
<dbReference type="PRINTS" id="PR00722">
    <property type="entry name" value="CHYMOTRYPSIN"/>
</dbReference>
<keyword evidence="3 6" id="KW-0378">Hydrolase</keyword>
<evidence type="ECO:0000256" key="3">
    <source>
        <dbReference type="ARBA" id="ARBA00022801"/>
    </source>
</evidence>
<dbReference type="Proteomes" id="UP000264006">
    <property type="component" value="Chromosome"/>
</dbReference>
<dbReference type="PROSITE" id="PS00135">
    <property type="entry name" value="TRYPSIN_SER"/>
    <property type="match status" value="1"/>
</dbReference>